<dbReference type="GO" id="GO:0016740">
    <property type="term" value="F:transferase activity"/>
    <property type="evidence" value="ECO:0007669"/>
    <property type="project" value="UniProtKB-KW"/>
</dbReference>
<protein>
    <submittedName>
        <fullName evidence="2">Putative glucose-1-phosphate thymidylyltransferase</fullName>
    </submittedName>
</protein>
<dbReference type="GeneID" id="92841709"/>
<dbReference type="Proteomes" id="UP000016511">
    <property type="component" value="Unassembled WGS sequence"/>
</dbReference>
<comment type="caution">
    <text evidence="2">The sequence shown here is derived from an EMBL/GenBank/DDBJ whole genome shotgun (WGS) entry which is preliminary data.</text>
</comment>
<dbReference type="eggNOG" id="COG1209">
    <property type="taxonomic scope" value="Bacteria"/>
</dbReference>
<dbReference type="PANTHER" id="PTHR42883">
    <property type="entry name" value="GLUCOSE-1-PHOSPHATE THYMIDYLTRANSFERASE"/>
    <property type="match status" value="1"/>
</dbReference>
<proteinExistence type="predicted"/>
<evidence type="ECO:0000259" key="1">
    <source>
        <dbReference type="Pfam" id="PF00483"/>
    </source>
</evidence>
<gene>
    <name evidence="2" type="ORF">HMPREF0083_05174</name>
</gene>
<dbReference type="AlphaFoldDB" id="U1Y3S2"/>
<dbReference type="InterPro" id="IPR005835">
    <property type="entry name" value="NTP_transferase_dom"/>
</dbReference>
<keyword evidence="2" id="KW-0808">Transferase</keyword>
<dbReference type="Gene3D" id="3.90.550.10">
    <property type="entry name" value="Spore Coat Polysaccharide Biosynthesis Protein SpsA, Chain A"/>
    <property type="match status" value="1"/>
</dbReference>
<evidence type="ECO:0000313" key="2">
    <source>
        <dbReference type="EMBL" id="ERI06802.1"/>
    </source>
</evidence>
<sequence length="348" mass="38386">MKGVILCAGKAKRMKPFSNTIPKTLLPVANRPLLEHCINKMTRIGINEIGIVMNPQQKSIVEYLSLSNLPATFHYIFQTEQLGVAHALASVQGFVGTDSFLLLLGDNLTAEPLETLIAASGGDKSALLLAEVDNPQDYGVAEIRDNRIVSIEEKPKQPRSKLAVIGTYLFDANIFMAIQHIQPSTRGEYEITDAIQWLIQHGFPLTYSITKEPYTDVGTLQRWLEANRWMLSRQLGNEVQVGVQTKLENCVLKGPVIIGNQCTLKDAVIGPYVSIQDGTDLMNCTIENSICLKKARILDIPSTISHSIFGQHVVLQGIHMQEPSLRFILGSDSHLIFPVSGGKEDANE</sequence>
<dbReference type="PATRIC" id="fig|649747.3.peg.4658"/>
<reference evidence="2 3" key="1">
    <citation type="submission" date="2013-08" db="EMBL/GenBank/DDBJ databases">
        <authorList>
            <person name="Weinstock G."/>
            <person name="Sodergren E."/>
            <person name="Wylie T."/>
            <person name="Fulton L."/>
            <person name="Fulton R."/>
            <person name="Fronick C."/>
            <person name="O'Laughlin M."/>
            <person name="Godfrey J."/>
            <person name="Miner T."/>
            <person name="Herter B."/>
            <person name="Appelbaum E."/>
            <person name="Cordes M."/>
            <person name="Lek S."/>
            <person name="Wollam A."/>
            <person name="Pepin K.H."/>
            <person name="Palsikar V.B."/>
            <person name="Mitreva M."/>
            <person name="Wilson R.K."/>
        </authorList>
    </citation>
    <scope>NUCLEOTIDE SEQUENCE [LARGE SCALE GENOMIC DNA]</scope>
    <source>
        <strain evidence="2 3">ATCC 12856</strain>
    </source>
</reference>
<organism evidence="2 3">
    <name type="scientific">Aneurinibacillus aneurinilyticus ATCC 12856</name>
    <dbReference type="NCBI Taxonomy" id="649747"/>
    <lineage>
        <taxon>Bacteria</taxon>
        <taxon>Bacillati</taxon>
        <taxon>Bacillota</taxon>
        <taxon>Bacilli</taxon>
        <taxon>Bacillales</taxon>
        <taxon>Paenibacillaceae</taxon>
        <taxon>Aneurinibacillus group</taxon>
        <taxon>Aneurinibacillus</taxon>
    </lineage>
</organism>
<dbReference type="PANTHER" id="PTHR42883:SF2">
    <property type="entry name" value="THYMIDYLYLTRANSFERASE"/>
    <property type="match status" value="1"/>
</dbReference>
<feature type="domain" description="Nucleotidyl transferase" evidence="1">
    <location>
        <begin position="2"/>
        <end position="229"/>
    </location>
</feature>
<dbReference type="STRING" id="649747.HMPREF0083_05174"/>
<dbReference type="Pfam" id="PF00483">
    <property type="entry name" value="NTP_transferase"/>
    <property type="match status" value="1"/>
</dbReference>
<dbReference type="HOGENOM" id="CLU_029499_0_1_9"/>
<name>U1Y3S2_ANEAE</name>
<dbReference type="SUPFAM" id="SSF53448">
    <property type="entry name" value="Nucleotide-diphospho-sugar transferases"/>
    <property type="match status" value="1"/>
</dbReference>
<accession>U1Y3S2</accession>
<dbReference type="EMBL" id="AWSJ01000315">
    <property type="protein sequence ID" value="ERI06802.1"/>
    <property type="molecule type" value="Genomic_DNA"/>
</dbReference>
<dbReference type="RefSeq" id="WP_021624781.1">
    <property type="nucleotide sequence ID" value="NZ_KE952917.1"/>
</dbReference>
<keyword evidence="3" id="KW-1185">Reference proteome</keyword>
<evidence type="ECO:0000313" key="3">
    <source>
        <dbReference type="Proteomes" id="UP000016511"/>
    </source>
</evidence>
<dbReference type="InterPro" id="IPR029044">
    <property type="entry name" value="Nucleotide-diphossugar_trans"/>
</dbReference>
<dbReference type="Gene3D" id="2.160.10.10">
    <property type="entry name" value="Hexapeptide repeat proteins"/>
    <property type="match status" value="1"/>
</dbReference>